<comment type="similarity">
    <text evidence="6">Belongs to the aldolase class II family. MtnB subfamily.</text>
</comment>
<proteinExistence type="inferred from homology"/>
<dbReference type="InterPro" id="IPR017714">
    <property type="entry name" value="MethylthioRu-1-P_deHdtase_MtnB"/>
</dbReference>
<comment type="pathway">
    <text evidence="6">Amino-acid biosynthesis; L-methionine biosynthesis via salvage pathway; L-methionine from S-methyl-5-thio-alpha-D-ribose 1-phosphate: step 2/6.</text>
</comment>
<dbReference type="GO" id="GO:0019509">
    <property type="term" value="P:L-methionine salvage from methylthioadenosine"/>
    <property type="evidence" value="ECO:0007669"/>
    <property type="project" value="UniProtKB-UniRule"/>
</dbReference>
<dbReference type="AlphaFoldDB" id="A0A2Z4FMP9"/>
<evidence type="ECO:0000256" key="1">
    <source>
        <dbReference type="ARBA" id="ARBA00022605"/>
    </source>
</evidence>
<dbReference type="NCBIfam" id="TIGR03328">
    <property type="entry name" value="salvage_mtnB"/>
    <property type="match status" value="1"/>
</dbReference>
<evidence type="ECO:0000256" key="6">
    <source>
        <dbReference type="HAMAP-Rule" id="MF_01677"/>
    </source>
</evidence>
<dbReference type="EMBL" id="CP030032">
    <property type="protein sequence ID" value="AWV89948.1"/>
    <property type="molecule type" value="Genomic_DNA"/>
</dbReference>
<comment type="catalytic activity">
    <reaction evidence="6">
        <text>5-(methylsulfanyl)-D-ribulose 1-phosphate = 5-methylsulfanyl-2,3-dioxopentyl phosphate + H2O</text>
        <dbReference type="Rhea" id="RHEA:15549"/>
        <dbReference type="ChEBI" id="CHEBI:15377"/>
        <dbReference type="ChEBI" id="CHEBI:58548"/>
        <dbReference type="ChEBI" id="CHEBI:58828"/>
        <dbReference type="EC" id="4.2.1.109"/>
    </reaction>
</comment>
<dbReference type="PANTHER" id="PTHR10640">
    <property type="entry name" value="METHYLTHIORIBULOSE-1-PHOSPHATE DEHYDRATASE"/>
    <property type="match status" value="1"/>
</dbReference>
<gene>
    <name evidence="6 8" type="primary">mtnB</name>
    <name evidence="8" type="ORF">DN745_11595</name>
</gene>
<evidence type="ECO:0000256" key="2">
    <source>
        <dbReference type="ARBA" id="ARBA00022723"/>
    </source>
</evidence>
<evidence type="ECO:0000313" key="8">
    <source>
        <dbReference type="EMBL" id="AWV89948.1"/>
    </source>
</evidence>
<organism evidence="8 9">
    <name type="scientific">Bradymonas sediminis</name>
    <dbReference type="NCBI Taxonomy" id="1548548"/>
    <lineage>
        <taxon>Bacteria</taxon>
        <taxon>Deltaproteobacteria</taxon>
        <taxon>Bradymonadales</taxon>
        <taxon>Bradymonadaceae</taxon>
        <taxon>Bradymonas</taxon>
    </lineage>
</organism>
<dbReference type="GO" id="GO:0005737">
    <property type="term" value="C:cytoplasm"/>
    <property type="evidence" value="ECO:0007669"/>
    <property type="project" value="UniProtKB-UniRule"/>
</dbReference>
<evidence type="ECO:0000313" key="9">
    <source>
        <dbReference type="Proteomes" id="UP000249799"/>
    </source>
</evidence>
<dbReference type="HAMAP" id="MF_01677">
    <property type="entry name" value="Salvage_MtnB"/>
    <property type="match status" value="1"/>
</dbReference>
<dbReference type="GO" id="GO:0046570">
    <property type="term" value="F:methylthioribulose 1-phosphate dehydratase activity"/>
    <property type="evidence" value="ECO:0007669"/>
    <property type="project" value="UniProtKB-UniRule"/>
</dbReference>
<feature type="binding site" evidence="6">
    <location>
        <position position="111"/>
    </location>
    <ligand>
        <name>Zn(2+)</name>
        <dbReference type="ChEBI" id="CHEBI:29105"/>
    </ligand>
</feature>
<keyword evidence="4 6" id="KW-0486">Methionine biosynthesis</keyword>
<evidence type="ECO:0000259" key="7">
    <source>
        <dbReference type="SMART" id="SM01007"/>
    </source>
</evidence>
<feature type="binding site" evidence="6">
    <location>
        <position position="113"/>
    </location>
    <ligand>
        <name>Zn(2+)</name>
        <dbReference type="ChEBI" id="CHEBI:29105"/>
    </ligand>
</feature>
<comment type="function">
    <text evidence="6">Catalyzes the dehydration of methylthioribulose-1-phosphate (MTRu-1-P) into 2,3-diketo-5-methylthiopentyl-1-phosphate (DK-MTP-1-P).</text>
</comment>
<dbReference type="InterPro" id="IPR001303">
    <property type="entry name" value="Aldolase_II/adducin_N"/>
</dbReference>
<evidence type="ECO:0000256" key="5">
    <source>
        <dbReference type="ARBA" id="ARBA00023239"/>
    </source>
</evidence>
<keyword evidence="5 6" id="KW-0456">Lyase</keyword>
<protein>
    <recommendedName>
        <fullName evidence="6">Methylthioribulose-1-phosphate dehydratase</fullName>
        <shortName evidence="6">MTRu-1-P dehydratase</shortName>
        <ecNumber evidence="6">4.2.1.109</ecNumber>
    </recommendedName>
</protein>
<evidence type="ECO:0000256" key="4">
    <source>
        <dbReference type="ARBA" id="ARBA00023167"/>
    </source>
</evidence>
<dbReference type="EC" id="4.2.1.109" evidence="6"/>
<dbReference type="GO" id="GO:0008270">
    <property type="term" value="F:zinc ion binding"/>
    <property type="evidence" value="ECO:0007669"/>
    <property type="project" value="UniProtKB-UniRule"/>
</dbReference>
<keyword evidence="9" id="KW-1185">Reference proteome</keyword>
<dbReference type="OrthoDB" id="5500703at2"/>
<keyword evidence="3 6" id="KW-0862">Zinc</keyword>
<dbReference type="UniPathway" id="UPA00904">
    <property type="reaction ID" value="UER00875"/>
</dbReference>
<accession>A0A2Z4FMP9</accession>
<keyword evidence="1 6" id="KW-0028">Amino-acid biosynthesis</keyword>
<comment type="cofactor">
    <cofactor evidence="6">
        <name>Zn(2+)</name>
        <dbReference type="ChEBI" id="CHEBI:29105"/>
    </cofactor>
    <text evidence="6">Binds 1 zinc ion per subunit.</text>
</comment>
<dbReference type="KEGG" id="bsed:DN745_11595"/>
<dbReference type="Pfam" id="PF00596">
    <property type="entry name" value="Aldolase_II"/>
    <property type="match status" value="1"/>
</dbReference>
<feature type="domain" description="Class II aldolase/adducin N-terminal" evidence="7">
    <location>
        <begin position="15"/>
        <end position="215"/>
    </location>
</feature>
<dbReference type="Proteomes" id="UP000249799">
    <property type="component" value="Chromosome"/>
</dbReference>
<evidence type="ECO:0000256" key="3">
    <source>
        <dbReference type="ARBA" id="ARBA00022833"/>
    </source>
</evidence>
<dbReference type="Gene3D" id="3.40.225.10">
    <property type="entry name" value="Class II aldolase/adducin N-terminal domain"/>
    <property type="match status" value="1"/>
</dbReference>
<dbReference type="InterPro" id="IPR036409">
    <property type="entry name" value="Aldolase_II/adducin_N_sf"/>
</dbReference>
<dbReference type="SUPFAM" id="SSF53639">
    <property type="entry name" value="AraD/HMP-PK domain-like"/>
    <property type="match status" value="1"/>
</dbReference>
<sequence>MSYPMHDTPYSTAAETMIRDAHCFYEHGWLLGTSGNLSVRLDDTNFLITASGRDKGRLTPDDFLAREIARPGERGANSSAYPTDPSLKPSAEECIHQAIYARVPGVGAVYHVHEPYSAFCSERDANLGSTRMSSAEMIKGLGIWEANPRVRIPIFANHADVPAIAAEVDAHLSDPANHKIPGVNIRNHGYYAWGSTPFEAKRHVETFAYLFRYSWELGNGA</sequence>
<dbReference type="PANTHER" id="PTHR10640:SF7">
    <property type="entry name" value="METHYLTHIORIBULOSE-1-PHOSPHATE DEHYDRATASE"/>
    <property type="match status" value="1"/>
</dbReference>
<keyword evidence="2 6" id="KW-0479">Metal-binding</keyword>
<reference evidence="8 9" key="1">
    <citation type="submission" date="2018-06" db="EMBL/GenBank/DDBJ databases">
        <title>Lujinxingia sediminis gen. nov. sp. nov., a new facultative anaerobic member of the class Deltaproteobacteria, and proposal of Lujinxingaceae fam. nov.</title>
        <authorList>
            <person name="Guo L.-Y."/>
            <person name="Li C.-M."/>
            <person name="Wang S."/>
            <person name="Du Z.-J."/>
        </authorList>
    </citation>
    <scope>NUCLEOTIDE SEQUENCE [LARGE SCALE GENOMIC DNA]</scope>
    <source>
        <strain evidence="8 9">FA350</strain>
    </source>
</reference>
<dbReference type="SMART" id="SM01007">
    <property type="entry name" value="Aldolase_II"/>
    <property type="match status" value="1"/>
</dbReference>
<name>A0A2Z4FMP9_9DELT</name>